<dbReference type="HAMAP" id="MF_00227">
    <property type="entry name" value="RNase_P"/>
    <property type="match status" value="1"/>
</dbReference>
<dbReference type="SUPFAM" id="SSF54211">
    <property type="entry name" value="Ribosomal protein S5 domain 2-like"/>
    <property type="match status" value="1"/>
</dbReference>
<comment type="subunit">
    <text evidence="7">Consists of a catalytic RNA component (M1 or rnpB) and a protein subunit.</text>
</comment>
<dbReference type="AlphaFoldDB" id="A0A0D8ZV51"/>
<dbReference type="InterPro" id="IPR020539">
    <property type="entry name" value="RNase_P_CS"/>
</dbReference>
<proteinExistence type="inferred from homology"/>
<dbReference type="InterPro" id="IPR020568">
    <property type="entry name" value="Ribosomal_Su5_D2-typ_SF"/>
</dbReference>
<gene>
    <name evidence="7" type="primary">rnpA</name>
    <name evidence="9" type="ORF">UH38_07320</name>
</gene>
<dbReference type="RefSeq" id="WP_045054000.1">
    <property type="nucleotide sequence ID" value="NZ_CAWMDP010000038.1"/>
</dbReference>
<dbReference type="GO" id="GO:0030677">
    <property type="term" value="C:ribonuclease P complex"/>
    <property type="evidence" value="ECO:0007669"/>
    <property type="project" value="TreeGrafter"/>
</dbReference>
<dbReference type="InterPro" id="IPR000100">
    <property type="entry name" value="RNase_P"/>
</dbReference>
<accession>A0A0D8ZV51</accession>
<evidence type="ECO:0000313" key="9">
    <source>
        <dbReference type="EMBL" id="KJH72242.1"/>
    </source>
</evidence>
<sequence length="123" mass="13917">MALAKANRLKARSDFQAVFQAGIRHKSSHLTLRALRMKQSMPTQSAKIGISISTKVSKRAVVRNRIKRQIRAAFRSLLPQIAPQWRLVIIVQPQAVADKCDYQQFLQELEQLLTKAEAIDGHS</sequence>
<evidence type="ECO:0000256" key="3">
    <source>
        <dbReference type="ARBA" id="ARBA00022722"/>
    </source>
</evidence>
<evidence type="ECO:0000256" key="5">
    <source>
        <dbReference type="ARBA" id="ARBA00022801"/>
    </source>
</evidence>
<dbReference type="OrthoDB" id="458878at2"/>
<keyword evidence="3 7" id="KW-0540">Nuclease</keyword>
<keyword evidence="4 7" id="KW-0255">Endonuclease</keyword>
<dbReference type="STRING" id="1618023.UH38_07320"/>
<name>A0A0D8ZV51_9CYAN</name>
<keyword evidence="5 7" id="KW-0378">Hydrolase</keyword>
<dbReference type="EC" id="3.1.26.5" evidence="7 8"/>
<dbReference type="Gene3D" id="3.30.230.10">
    <property type="match status" value="1"/>
</dbReference>
<dbReference type="PANTHER" id="PTHR33992:SF1">
    <property type="entry name" value="RIBONUCLEASE P PROTEIN COMPONENT"/>
    <property type="match status" value="1"/>
</dbReference>
<dbReference type="NCBIfam" id="TIGR00188">
    <property type="entry name" value="rnpA"/>
    <property type="match status" value="1"/>
</dbReference>
<dbReference type="Pfam" id="PF00825">
    <property type="entry name" value="Ribonuclease_P"/>
    <property type="match status" value="1"/>
</dbReference>
<comment type="caution">
    <text evidence="9">The sequence shown here is derived from an EMBL/GenBank/DDBJ whole genome shotgun (WGS) entry which is preliminary data.</text>
</comment>
<comment type="function">
    <text evidence="1 7">RNaseP catalyzes the removal of the 5'-leader sequence from pre-tRNA to produce the mature 5'-terminus. It can also cleave other RNA substrates such as 4.5S RNA. The protein component plays an auxiliary but essential role in vivo by binding to the 5'-leader sequence and broadening the substrate specificity of the ribozyme.</text>
</comment>
<dbReference type="Proteomes" id="UP000032452">
    <property type="component" value="Unassembled WGS sequence"/>
</dbReference>
<dbReference type="EMBL" id="JYON01000006">
    <property type="protein sequence ID" value="KJH72242.1"/>
    <property type="molecule type" value="Genomic_DNA"/>
</dbReference>
<dbReference type="GO" id="GO:0004526">
    <property type="term" value="F:ribonuclease P activity"/>
    <property type="evidence" value="ECO:0007669"/>
    <property type="project" value="UniProtKB-UniRule"/>
</dbReference>
<keyword evidence="6 7" id="KW-0694">RNA-binding</keyword>
<comment type="similarity">
    <text evidence="7">Belongs to the RnpA family.</text>
</comment>
<keyword evidence="10" id="KW-1185">Reference proteome</keyword>
<comment type="catalytic activity">
    <reaction evidence="7">
        <text>Endonucleolytic cleavage of RNA, removing 5'-extranucleotides from tRNA precursor.</text>
        <dbReference type="EC" id="3.1.26.5"/>
    </reaction>
</comment>
<evidence type="ECO:0000256" key="7">
    <source>
        <dbReference type="HAMAP-Rule" id="MF_00227"/>
    </source>
</evidence>
<dbReference type="PATRIC" id="fig|1618023.3.peg.3142"/>
<evidence type="ECO:0000256" key="4">
    <source>
        <dbReference type="ARBA" id="ARBA00022759"/>
    </source>
</evidence>
<dbReference type="InterPro" id="IPR014721">
    <property type="entry name" value="Ribsml_uS5_D2-typ_fold_subgr"/>
</dbReference>
<protein>
    <recommendedName>
        <fullName evidence="7 8">Ribonuclease P protein component</fullName>
        <shortName evidence="7">RNase P protein</shortName>
        <shortName evidence="7">RNaseP protein</shortName>
        <ecNumber evidence="7 8">3.1.26.5</ecNumber>
    </recommendedName>
    <alternativeName>
        <fullName evidence="7">Protein C5</fullName>
    </alternativeName>
</protein>
<evidence type="ECO:0000256" key="1">
    <source>
        <dbReference type="ARBA" id="ARBA00002663"/>
    </source>
</evidence>
<organism evidence="9 10">
    <name type="scientific">Aliterella atlantica CENA595</name>
    <dbReference type="NCBI Taxonomy" id="1618023"/>
    <lineage>
        <taxon>Bacteria</taxon>
        <taxon>Bacillati</taxon>
        <taxon>Cyanobacteriota</taxon>
        <taxon>Cyanophyceae</taxon>
        <taxon>Chroococcidiopsidales</taxon>
        <taxon>Aliterellaceae</taxon>
        <taxon>Aliterella</taxon>
    </lineage>
</organism>
<reference evidence="9 10" key="1">
    <citation type="submission" date="2015-02" db="EMBL/GenBank/DDBJ databases">
        <title>Draft genome of a novel marine cyanobacterium (Chroococcales) isolated from South Atlantic Ocean.</title>
        <authorList>
            <person name="Rigonato J."/>
            <person name="Alvarenga D.O."/>
            <person name="Branco L.H."/>
            <person name="Varani A.M."/>
            <person name="Brandini F.P."/>
            <person name="Fiore M.F."/>
        </authorList>
    </citation>
    <scope>NUCLEOTIDE SEQUENCE [LARGE SCALE GENOMIC DNA]</scope>
    <source>
        <strain evidence="9 10">CENA595</strain>
    </source>
</reference>
<evidence type="ECO:0000256" key="6">
    <source>
        <dbReference type="ARBA" id="ARBA00022884"/>
    </source>
</evidence>
<evidence type="ECO:0000256" key="8">
    <source>
        <dbReference type="NCBIfam" id="TIGR00188"/>
    </source>
</evidence>
<keyword evidence="2 7" id="KW-0819">tRNA processing</keyword>
<dbReference type="GO" id="GO:0001682">
    <property type="term" value="P:tRNA 5'-leader removal"/>
    <property type="evidence" value="ECO:0007669"/>
    <property type="project" value="UniProtKB-UniRule"/>
</dbReference>
<evidence type="ECO:0000256" key="2">
    <source>
        <dbReference type="ARBA" id="ARBA00022694"/>
    </source>
</evidence>
<dbReference type="GO" id="GO:0000049">
    <property type="term" value="F:tRNA binding"/>
    <property type="evidence" value="ECO:0007669"/>
    <property type="project" value="UniProtKB-UniRule"/>
</dbReference>
<evidence type="ECO:0000313" key="10">
    <source>
        <dbReference type="Proteomes" id="UP000032452"/>
    </source>
</evidence>
<dbReference type="GO" id="GO:0042781">
    <property type="term" value="F:3'-tRNA processing endoribonuclease activity"/>
    <property type="evidence" value="ECO:0007669"/>
    <property type="project" value="TreeGrafter"/>
</dbReference>
<dbReference type="PROSITE" id="PS00648">
    <property type="entry name" value="RIBONUCLEASE_P"/>
    <property type="match status" value="1"/>
</dbReference>
<dbReference type="PANTHER" id="PTHR33992">
    <property type="entry name" value="RIBONUCLEASE P PROTEIN COMPONENT"/>
    <property type="match status" value="1"/>
</dbReference>